<proteinExistence type="predicted"/>
<keyword evidence="2" id="KW-1185">Reference proteome</keyword>
<accession>A0ACC5M8S3</accession>
<dbReference type="Proteomes" id="UP000589818">
    <property type="component" value="Unassembled WGS sequence"/>
</dbReference>
<comment type="caution">
    <text evidence="1">The sequence shown here is derived from an EMBL/GenBank/DDBJ whole genome shotgun (WGS) entry which is preliminary data.</text>
</comment>
<dbReference type="EMBL" id="JACHVR010000001">
    <property type="protein sequence ID" value="MBB2885046.1"/>
    <property type="molecule type" value="Genomic_DNA"/>
</dbReference>
<organism evidence="1 2">
    <name type="scientific">Pseudomonas umsongensis</name>
    <dbReference type="NCBI Taxonomy" id="198618"/>
    <lineage>
        <taxon>Bacteria</taxon>
        <taxon>Pseudomonadati</taxon>
        <taxon>Pseudomonadota</taxon>
        <taxon>Gammaproteobacteria</taxon>
        <taxon>Pseudomonadales</taxon>
        <taxon>Pseudomonadaceae</taxon>
        <taxon>Pseudomonas</taxon>
    </lineage>
</organism>
<evidence type="ECO:0000313" key="1">
    <source>
        <dbReference type="EMBL" id="MBB2885046.1"/>
    </source>
</evidence>
<protein>
    <submittedName>
        <fullName evidence="1">Uncharacterized protein</fullName>
    </submittedName>
</protein>
<reference evidence="1" key="1">
    <citation type="submission" date="2020-08" db="EMBL/GenBank/DDBJ databases">
        <title>Plant associated metagenomes--Microbial community diversity and host control of community assembly across model and emerging plant ecological genomics systems.</title>
        <authorList>
            <person name="Dangl J."/>
        </authorList>
    </citation>
    <scope>NUCLEOTIDE SEQUENCE</scope>
    <source>
        <strain evidence="1">KD5</strain>
    </source>
</reference>
<name>A0ACC5M8S3_9PSED</name>
<evidence type="ECO:0000313" key="2">
    <source>
        <dbReference type="Proteomes" id="UP000589818"/>
    </source>
</evidence>
<gene>
    <name evidence="1" type="ORF">FHR69_000912</name>
</gene>
<sequence>MNYFELIQNQAEQIFGNKAKAEVTSNAGSLTRKRILEF</sequence>